<dbReference type="EMBL" id="JALNTZ010000007">
    <property type="protein sequence ID" value="KAJ3645155.1"/>
    <property type="molecule type" value="Genomic_DNA"/>
</dbReference>
<dbReference type="AlphaFoldDB" id="A0AA38M5S9"/>
<accession>A0AA38M5S9</accession>
<evidence type="ECO:0000259" key="5">
    <source>
        <dbReference type="Pfam" id="PF00728"/>
    </source>
</evidence>
<dbReference type="Proteomes" id="UP001168821">
    <property type="component" value="Unassembled WGS sequence"/>
</dbReference>
<feature type="domain" description="Glycoside hydrolase family 20 catalytic" evidence="5">
    <location>
        <begin position="58"/>
        <end position="220"/>
    </location>
</feature>
<name>A0AA38M5S9_9CUCU</name>
<evidence type="ECO:0000256" key="4">
    <source>
        <dbReference type="ARBA" id="ARBA00022801"/>
    </source>
</evidence>
<proteinExistence type="inferred from homology"/>
<dbReference type="Pfam" id="PF00728">
    <property type="entry name" value="Glyco_hydro_20"/>
    <property type="match status" value="1"/>
</dbReference>
<reference evidence="6" key="1">
    <citation type="journal article" date="2023" name="G3 (Bethesda)">
        <title>Whole genome assemblies of Zophobas morio and Tenebrio molitor.</title>
        <authorList>
            <person name="Kaur S."/>
            <person name="Stinson S.A."/>
            <person name="diCenzo G.C."/>
        </authorList>
    </citation>
    <scope>NUCLEOTIDE SEQUENCE</scope>
    <source>
        <strain evidence="6">QUZm001</strain>
    </source>
</reference>
<dbReference type="CDD" id="cd06565">
    <property type="entry name" value="GH20_GcnA-like"/>
    <property type="match status" value="1"/>
</dbReference>
<comment type="similarity">
    <text evidence="2">Belongs to the glycosyl hydrolase 20 family.</text>
</comment>
<evidence type="ECO:0000256" key="2">
    <source>
        <dbReference type="ARBA" id="ARBA00006285"/>
    </source>
</evidence>
<dbReference type="PANTHER" id="PTHR21040">
    <property type="entry name" value="BCDNA.GH04120"/>
    <property type="match status" value="1"/>
</dbReference>
<keyword evidence="4" id="KW-0378">Hydrolase</keyword>
<dbReference type="PANTHER" id="PTHR21040:SF8">
    <property type="entry name" value="BCDNA.GH04120"/>
    <property type="match status" value="1"/>
</dbReference>
<dbReference type="InterPro" id="IPR017853">
    <property type="entry name" value="GH"/>
</dbReference>
<dbReference type="InterPro" id="IPR015883">
    <property type="entry name" value="Glyco_hydro_20_cat"/>
</dbReference>
<evidence type="ECO:0000313" key="7">
    <source>
        <dbReference type="Proteomes" id="UP001168821"/>
    </source>
</evidence>
<dbReference type="Gene3D" id="3.20.20.80">
    <property type="entry name" value="Glycosidases"/>
    <property type="match status" value="1"/>
</dbReference>
<evidence type="ECO:0000313" key="6">
    <source>
        <dbReference type="EMBL" id="KAJ3645155.1"/>
    </source>
</evidence>
<gene>
    <name evidence="6" type="ORF">Zmor_022838</name>
</gene>
<comment type="catalytic activity">
    <reaction evidence="1">
        <text>Hydrolysis of terminal non-reducing N-acetyl-D-hexosamine residues in N-acetyl-beta-D-hexosaminides.</text>
        <dbReference type="EC" id="3.2.1.52"/>
    </reaction>
</comment>
<organism evidence="6 7">
    <name type="scientific">Zophobas morio</name>
    <dbReference type="NCBI Taxonomy" id="2755281"/>
    <lineage>
        <taxon>Eukaryota</taxon>
        <taxon>Metazoa</taxon>
        <taxon>Ecdysozoa</taxon>
        <taxon>Arthropoda</taxon>
        <taxon>Hexapoda</taxon>
        <taxon>Insecta</taxon>
        <taxon>Pterygota</taxon>
        <taxon>Neoptera</taxon>
        <taxon>Endopterygota</taxon>
        <taxon>Coleoptera</taxon>
        <taxon>Polyphaga</taxon>
        <taxon>Cucujiformia</taxon>
        <taxon>Tenebrionidae</taxon>
        <taxon>Zophobas</taxon>
    </lineage>
</organism>
<dbReference type="SUPFAM" id="SSF51445">
    <property type="entry name" value="(Trans)glycosidases"/>
    <property type="match status" value="1"/>
</dbReference>
<comment type="caution">
    <text evidence="6">The sequence shown here is derived from an EMBL/GenBank/DDBJ whole genome shotgun (WGS) entry which is preliminary data.</text>
</comment>
<evidence type="ECO:0000256" key="1">
    <source>
        <dbReference type="ARBA" id="ARBA00001231"/>
    </source>
</evidence>
<protein>
    <recommendedName>
        <fullName evidence="3">beta-N-acetylhexosaminidase</fullName>
        <ecNumber evidence="3">3.2.1.52</ecNumber>
    </recommendedName>
</protein>
<sequence length="495" mass="56449">MDALTLGTQRLVHLDLKGAPPKLCYFEKFFPLIKELGATGILIEWEDTFPYTRELLPIGGLSNSAQVSGAPYSIEEARQLLDMAADFELSVVPLVQIFGHMEYVLKHEQWRNLREVEAYPSSMCPSNSETMALVRSILKQIIAFHPGIQYIHIGADEVWYMGLCSTCSKRVNTGKYGKPGLYLDYVTAVAQYIKENYPNLKIIIWDDMLRSIDIHILQEYYLGTLVEPMIWQYNSAETFHLGAPVWEKYGNVFSNVWAASAFKGATTSSQILPVNKYHVSNHEAWLSELGLHAGKIMHFKGIALTGWSRYDHYATLCELLPSAIPSLSLCMKTWLNGGYNPELHNSVGKMLGYNDNTTNFGSPIKSPVLPQLSFPGWQIFVGMEWFVNLRTKYKSIIDSDQMHSWFNQWQVLNNYTNPMQVDTILPVIVDLLNELLSLETYLRGHLELIYYPHTIEELLGTLIDPIKEHLKQIKSDCETQLSLGCRVRGQRRLNI</sequence>
<dbReference type="GO" id="GO:0005975">
    <property type="term" value="P:carbohydrate metabolic process"/>
    <property type="evidence" value="ECO:0007669"/>
    <property type="project" value="InterPro"/>
</dbReference>
<dbReference type="GO" id="GO:0004563">
    <property type="term" value="F:beta-N-acetylhexosaminidase activity"/>
    <property type="evidence" value="ECO:0007669"/>
    <property type="project" value="UniProtKB-EC"/>
</dbReference>
<keyword evidence="7" id="KW-1185">Reference proteome</keyword>
<dbReference type="InterPro" id="IPR038901">
    <property type="entry name" value="HEXDC-like"/>
</dbReference>
<dbReference type="EC" id="3.2.1.52" evidence="3"/>
<evidence type="ECO:0000256" key="3">
    <source>
        <dbReference type="ARBA" id="ARBA00012663"/>
    </source>
</evidence>